<keyword evidence="2" id="KW-1185">Reference proteome</keyword>
<organism evidence="1 2">
    <name type="scientific">Nephila pilipes</name>
    <name type="common">Giant wood spider</name>
    <name type="synonym">Nephila maculata</name>
    <dbReference type="NCBI Taxonomy" id="299642"/>
    <lineage>
        <taxon>Eukaryota</taxon>
        <taxon>Metazoa</taxon>
        <taxon>Ecdysozoa</taxon>
        <taxon>Arthropoda</taxon>
        <taxon>Chelicerata</taxon>
        <taxon>Arachnida</taxon>
        <taxon>Araneae</taxon>
        <taxon>Araneomorphae</taxon>
        <taxon>Entelegynae</taxon>
        <taxon>Araneoidea</taxon>
        <taxon>Nephilidae</taxon>
        <taxon>Nephila</taxon>
    </lineage>
</organism>
<dbReference type="AlphaFoldDB" id="A0A8X6QGL8"/>
<proteinExistence type="predicted"/>
<comment type="caution">
    <text evidence="1">The sequence shown here is derived from an EMBL/GenBank/DDBJ whole genome shotgun (WGS) entry which is preliminary data.</text>
</comment>
<protein>
    <submittedName>
        <fullName evidence="1">Uncharacterized protein</fullName>
    </submittedName>
</protein>
<accession>A0A8X6QGL8</accession>
<sequence length="117" mass="13497">MNKKIASKLTKSFRSLRPREFEARRFPIAFNPSVNESLTTIICFFPAVHLTVEELKKKCKCLTSLQWKHLVNLKYTSHTGTGLEAIKDSYTCHKLLAAVHKLYYLRDSSLPKRVINS</sequence>
<evidence type="ECO:0000313" key="1">
    <source>
        <dbReference type="EMBL" id="GFU26153.1"/>
    </source>
</evidence>
<dbReference type="EMBL" id="BMAW01032549">
    <property type="protein sequence ID" value="GFU26153.1"/>
    <property type="molecule type" value="Genomic_DNA"/>
</dbReference>
<name>A0A8X6QGL8_NEPPI</name>
<dbReference type="Proteomes" id="UP000887013">
    <property type="component" value="Unassembled WGS sequence"/>
</dbReference>
<gene>
    <name evidence="1" type="ORF">NPIL_413551</name>
</gene>
<reference evidence="1" key="1">
    <citation type="submission" date="2020-08" db="EMBL/GenBank/DDBJ databases">
        <title>Multicomponent nature underlies the extraordinary mechanical properties of spider dragline silk.</title>
        <authorList>
            <person name="Kono N."/>
            <person name="Nakamura H."/>
            <person name="Mori M."/>
            <person name="Yoshida Y."/>
            <person name="Ohtoshi R."/>
            <person name="Malay A.D."/>
            <person name="Moran D.A.P."/>
            <person name="Tomita M."/>
            <person name="Numata K."/>
            <person name="Arakawa K."/>
        </authorList>
    </citation>
    <scope>NUCLEOTIDE SEQUENCE</scope>
</reference>
<evidence type="ECO:0000313" key="2">
    <source>
        <dbReference type="Proteomes" id="UP000887013"/>
    </source>
</evidence>